<sequence>MRVAITSTGNTLESTLDQRFGRCAYFVIYDTETKALEFLPNPNREKEKEIGPAAVHLVAYRKATKIISGEFGIKIKPLLDSLKIQMIVLKDPKKKIGQIIEMLNH</sequence>
<dbReference type="STRING" id="1640674.SAMN05216323_101040"/>
<evidence type="ECO:0000313" key="3">
    <source>
        <dbReference type="Proteomes" id="UP000199452"/>
    </source>
</evidence>
<feature type="domain" description="Dinitrogenase iron-molybdenum cofactor biosynthesis" evidence="1">
    <location>
        <begin position="13"/>
        <end position="102"/>
    </location>
</feature>
<evidence type="ECO:0000313" key="2">
    <source>
        <dbReference type="EMBL" id="SDB93078.1"/>
    </source>
</evidence>
<dbReference type="AlphaFoldDB" id="A0A1G6HG36"/>
<dbReference type="SUPFAM" id="SSF53146">
    <property type="entry name" value="Nitrogenase accessory factor-like"/>
    <property type="match status" value="1"/>
</dbReference>
<dbReference type="Gene3D" id="3.30.420.130">
    <property type="entry name" value="Dinitrogenase iron-molybdenum cofactor biosynthesis domain"/>
    <property type="match status" value="1"/>
</dbReference>
<dbReference type="OrthoDB" id="9807451at2"/>
<protein>
    <submittedName>
        <fullName evidence="2">Predicted Fe-Mo cluster-binding protein, NifX family</fullName>
    </submittedName>
</protein>
<reference evidence="2 3" key="1">
    <citation type="submission" date="2016-09" db="EMBL/GenBank/DDBJ databases">
        <authorList>
            <person name="Capua I."/>
            <person name="De Benedictis P."/>
            <person name="Joannis T."/>
            <person name="Lombin L.H."/>
            <person name="Cattoli G."/>
        </authorList>
    </citation>
    <scope>NUCLEOTIDE SEQUENCE [LARGE SCALE GENOMIC DNA]</scope>
    <source>
        <strain evidence="2 3">A7P-90m</strain>
    </source>
</reference>
<keyword evidence="3" id="KW-1185">Reference proteome</keyword>
<name>A0A1G6HG36_9BACT</name>
<dbReference type="Pfam" id="PF02579">
    <property type="entry name" value="Nitro_FeMo-Co"/>
    <property type="match status" value="1"/>
</dbReference>
<evidence type="ECO:0000259" key="1">
    <source>
        <dbReference type="Pfam" id="PF02579"/>
    </source>
</evidence>
<dbReference type="PANTHER" id="PTHR42983:SF1">
    <property type="entry name" value="IRON-MOLYBDENUM PROTEIN"/>
    <property type="match status" value="1"/>
</dbReference>
<organism evidence="2 3">
    <name type="scientific">Williamwhitmania taraxaci</name>
    <dbReference type="NCBI Taxonomy" id="1640674"/>
    <lineage>
        <taxon>Bacteria</taxon>
        <taxon>Pseudomonadati</taxon>
        <taxon>Bacteroidota</taxon>
        <taxon>Bacteroidia</taxon>
        <taxon>Bacteroidales</taxon>
        <taxon>Williamwhitmaniaceae</taxon>
        <taxon>Williamwhitmania</taxon>
    </lineage>
</organism>
<dbReference type="Proteomes" id="UP000199452">
    <property type="component" value="Unassembled WGS sequence"/>
</dbReference>
<dbReference type="EMBL" id="FMYP01000010">
    <property type="protein sequence ID" value="SDB93078.1"/>
    <property type="molecule type" value="Genomic_DNA"/>
</dbReference>
<gene>
    <name evidence="2" type="ORF">SAMN05216323_101040</name>
</gene>
<dbReference type="InterPro" id="IPR036105">
    <property type="entry name" value="DiNase_FeMo-co_biosyn_sf"/>
</dbReference>
<dbReference type="RefSeq" id="WP_092436173.1">
    <property type="nucleotide sequence ID" value="NZ_FMYP01000010.1"/>
</dbReference>
<accession>A0A1G6HG36</accession>
<proteinExistence type="predicted"/>
<dbReference type="PANTHER" id="PTHR42983">
    <property type="entry name" value="DINITROGENASE IRON-MOLYBDENUM COFACTOR PROTEIN-RELATED"/>
    <property type="match status" value="1"/>
</dbReference>
<dbReference type="InterPro" id="IPR003731">
    <property type="entry name" value="Di-Nase_FeMo-co_biosynth"/>
</dbReference>